<dbReference type="InterPro" id="IPR018247">
    <property type="entry name" value="EF_Hand_1_Ca_BS"/>
</dbReference>
<proteinExistence type="predicted"/>
<dbReference type="Pfam" id="PF02368">
    <property type="entry name" value="Big_2"/>
    <property type="match status" value="1"/>
</dbReference>
<comment type="caution">
    <text evidence="3">The sequence shown here is derived from an EMBL/GenBank/DDBJ whole genome shotgun (WGS) entry which is preliminary data.</text>
</comment>
<protein>
    <submittedName>
        <fullName evidence="3">Ig domain-containing protein</fullName>
    </submittedName>
</protein>
<feature type="domain" description="EF-hand" evidence="2">
    <location>
        <begin position="381"/>
        <end position="416"/>
    </location>
</feature>
<feature type="signal peptide" evidence="1">
    <location>
        <begin position="1"/>
        <end position="19"/>
    </location>
</feature>
<dbReference type="PROSITE" id="PS50222">
    <property type="entry name" value="EF_HAND_2"/>
    <property type="match status" value="1"/>
</dbReference>
<dbReference type="InterPro" id="IPR008964">
    <property type="entry name" value="Invasin/intimin_cell_adhesion"/>
</dbReference>
<evidence type="ECO:0000313" key="4">
    <source>
        <dbReference type="Proteomes" id="UP000886881"/>
    </source>
</evidence>
<dbReference type="PROSITE" id="PS00018">
    <property type="entry name" value="EF_HAND_1"/>
    <property type="match status" value="1"/>
</dbReference>
<dbReference type="InterPro" id="IPR002048">
    <property type="entry name" value="EF_hand_dom"/>
</dbReference>
<evidence type="ECO:0000259" key="2">
    <source>
        <dbReference type="PROSITE" id="PS50222"/>
    </source>
</evidence>
<organism evidence="3 4">
    <name type="scientific">Candidatus Cryptobacteroides merdipullorum</name>
    <dbReference type="NCBI Taxonomy" id="2840771"/>
    <lineage>
        <taxon>Bacteria</taxon>
        <taxon>Pseudomonadati</taxon>
        <taxon>Bacteroidota</taxon>
        <taxon>Bacteroidia</taxon>
        <taxon>Bacteroidales</taxon>
        <taxon>Candidatus Cryptobacteroides</taxon>
    </lineage>
</organism>
<name>A0A9D1KID8_9BACT</name>
<reference evidence="3" key="1">
    <citation type="submission" date="2020-10" db="EMBL/GenBank/DDBJ databases">
        <authorList>
            <person name="Gilroy R."/>
        </authorList>
    </citation>
    <scope>NUCLEOTIDE SEQUENCE</scope>
    <source>
        <strain evidence="3">ChiHecec2B26-709</strain>
    </source>
</reference>
<gene>
    <name evidence="3" type="ORF">IAC35_02170</name>
</gene>
<dbReference type="AlphaFoldDB" id="A0A9D1KID8"/>
<accession>A0A9D1KID8</accession>
<dbReference type="Gene3D" id="2.60.40.1080">
    <property type="match status" value="1"/>
</dbReference>
<reference evidence="3" key="2">
    <citation type="journal article" date="2021" name="PeerJ">
        <title>Extensive microbial diversity within the chicken gut microbiome revealed by metagenomics and culture.</title>
        <authorList>
            <person name="Gilroy R."/>
            <person name="Ravi A."/>
            <person name="Getino M."/>
            <person name="Pursley I."/>
            <person name="Horton D.L."/>
            <person name="Alikhan N.F."/>
            <person name="Baker D."/>
            <person name="Gharbi K."/>
            <person name="Hall N."/>
            <person name="Watson M."/>
            <person name="Adriaenssens E.M."/>
            <person name="Foster-Nyarko E."/>
            <person name="Jarju S."/>
            <person name="Secka A."/>
            <person name="Antonio M."/>
            <person name="Oren A."/>
            <person name="Chaudhuri R.R."/>
            <person name="La Ragione R."/>
            <person name="Hildebrand F."/>
            <person name="Pallen M.J."/>
        </authorList>
    </citation>
    <scope>NUCLEOTIDE SEQUENCE</scope>
    <source>
        <strain evidence="3">ChiHecec2B26-709</strain>
    </source>
</reference>
<dbReference type="SUPFAM" id="SSF49373">
    <property type="entry name" value="Invasin/intimin cell-adhesion fragments"/>
    <property type="match status" value="1"/>
</dbReference>
<dbReference type="Proteomes" id="UP000886881">
    <property type="component" value="Unassembled WGS sequence"/>
</dbReference>
<evidence type="ECO:0000256" key="1">
    <source>
        <dbReference type="SAM" id="SignalP"/>
    </source>
</evidence>
<evidence type="ECO:0000313" key="3">
    <source>
        <dbReference type="EMBL" id="HIT46645.1"/>
    </source>
</evidence>
<keyword evidence="1" id="KW-0732">Signal</keyword>
<dbReference type="PROSITE" id="PS51257">
    <property type="entry name" value="PROKAR_LIPOPROTEIN"/>
    <property type="match status" value="1"/>
</dbReference>
<dbReference type="SMART" id="SM00635">
    <property type="entry name" value="BID_2"/>
    <property type="match status" value="1"/>
</dbReference>
<dbReference type="GO" id="GO:0005509">
    <property type="term" value="F:calcium ion binding"/>
    <property type="evidence" value="ECO:0007669"/>
    <property type="project" value="InterPro"/>
</dbReference>
<dbReference type="InterPro" id="IPR003343">
    <property type="entry name" value="Big_2"/>
</dbReference>
<dbReference type="EMBL" id="DVLC01000043">
    <property type="protein sequence ID" value="HIT46645.1"/>
    <property type="molecule type" value="Genomic_DNA"/>
</dbReference>
<feature type="chain" id="PRO_5038712175" evidence="1">
    <location>
        <begin position="20"/>
        <end position="491"/>
    </location>
</feature>
<sequence>MRRLLKFMSVCVIFAAAFSCTDPVQEGVEVAGVSLDKNELRLEVGESGNLVATVVPSNADDNSVVWSSQDENVAVVSESGVVTGAAVGKTAVVVTTVDGGFTAECAVEVYENDEPADVEDLSASATANSYVIMAAGSYRFNAAVRGNGVATDGSEAAPLTPVSAFLVWQTEPGMIASVALEDGYIVFEAAGKPGNALIAAGDSDGDIIWSWHIWYPKEEPASMASKTGYEVMNMNLGALVSGRLPLENAECYGMLYQWGRKDPFPNSLAVTGDQTTVGQPLYDIDGESVAITNSSWESVADNTLEYAIAHPTVCLSNMAHYAESRDWLAESDDALWGNPDGRERDENLEYVNKGFKSLYDPCPAGWRVPPVDVFETFTASGQVSFVHEDFDVVDINGDGLINADDFSNGWMFNMEDGSMFFPAAARFDGSYAMLMGSVCGMWGSYWSNAPGAADYGYGGMGFCALSFQSTMVTPNASASRADAYSVRCVRE</sequence>